<proteinExistence type="predicted"/>
<evidence type="ECO:0000313" key="1">
    <source>
        <dbReference type="EMBL" id="ACU58476.1"/>
    </source>
</evidence>
<organism evidence="1 2">
    <name type="scientific">Chitinophaga pinensis (strain ATCC 43595 / DSM 2588 / LMG 13176 / NBRC 15968 / NCIMB 11800 / UQM 2034)</name>
    <dbReference type="NCBI Taxonomy" id="485918"/>
    <lineage>
        <taxon>Bacteria</taxon>
        <taxon>Pseudomonadati</taxon>
        <taxon>Bacteroidota</taxon>
        <taxon>Chitinophagia</taxon>
        <taxon>Chitinophagales</taxon>
        <taxon>Chitinophagaceae</taxon>
        <taxon>Chitinophaga</taxon>
    </lineage>
</organism>
<dbReference type="KEGG" id="cpi:Cpin_0978"/>
<protein>
    <submittedName>
        <fullName evidence="1">Uncharacterized protein</fullName>
    </submittedName>
</protein>
<name>A0A979GRG0_CHIPD</name>
<accession>A0A979GRG0</accession>
<dbReference type="RefSeq" id="WP_012788652.1">
    <property type="nucleotide sequence ID" value="NC_013132.1"/>
</dbReference>
<dbReference type="InterPro" id="IPR029052">
    <property type="entry name" value="Metallo-depent_PP-like"/>
</dbReference>
<sequence length="289" mass="33907">MGINQKIRVALSLPGLEDDNNYFAFLLQSNLSEEHSMFISPSKLFAVSDMNIDFYLLCKILIRAGVMNRYYQWTFDEGHLMVWADQIGSENLIKCFWLIYSLEEAALRKGGHVHVILGTETILSPLDNKWRLHQPQYAKGIARSTFLYDGNNELWRWLNTKNFIEQIGENIYTQLDISQRYFFGYVSITEINKSIRARHAFKTLYKGQSQNSSCSINIHDNVIMDELPVINGVKNIITRRKNSEGEILYWAFQTKYSVDKSWTSMCKFFMLKKKKFYLRNDLVEKPHIH</sequence>
<evidence type="ECO:0000313" key="2">
    <source>
        <dbReference type="Proteomes" id="UP000002215"/>
    </source>
</evidence>
<dbReference type="AlphaFoldDB" id="A0A979GRG0"/>
<gene>
    <name evidence="1" type="ordered locus">Cpin_0978</name>
</gene>
<dbReference type="OrthoDB" id="680722at2"/>
<dbReference type="EMBL" id="CP001699">
    <property type="protein sequence ID" value="ACU58476.1"/>
    <property type="molecule type" value="Genomic_DNA"/>
</dbReference>
<dbReference type="Proteomes" id="UP000002215">
    <property type="component" value="Chromosome"/>
</dbReference>
<dbReference type="Gene3D" id="3.60.21.10">
    <property type="match status" value="1"/>
</dbReference>
<reference evidence="1 2" key="2">
    <citation type="journal article" date="2010" name="Stand. Genomic Sci.">
        <title>Complete genome sequence of Chitinophaga pinensis type strain (UQM 2034).</title>
        <authorList>
            <person name="Glavina Del Rio T."/>
            <person name="Abt B."/>
            <person name="Spring S."/>
            <person name="Lapidus A."/>
            <person name="Nolan M."/>
            <person name="Tice H."/>
            <person name="Copeland A."/>
            <person name="Cheng J.F."/>
            <person name="Chen F."/>
            <person name="Bruce D."/>
            <person name="Goodwin L."/>
            <person name="Pitluck S."/>
            <person name="Ivanova N."/>
            <person name="Mavromatis K."/>
            <person name="Mikhailova N."/>
            <person name="Pati A."/>
            <person name="Chen A."/>
            <person name="Palaniappan K."/>
            <person name="Land M."/>
            <person name="Hauser L."/>
            <person name="Chang Y.J."/>
            <person name="Jeffries C.D."/>
            <person name="Chain P."/>
            <person name="Saunders E."/>
            <person name="Detter J.C."/>
            <person name="Brettin T."/>
            <person name="Rohde M."/>
            <person name="Goker M."/>
            <person name="Bristow J."/>
            <person name="Eisen J.A."/>
            <person name="Markowitz V."/>
            <person name="Hugenholtz P."/>
            <person name="Kyrpides N.C."/>
            <person name="Klenk H.P."/>
            <person name="Lucas S."/>
        </authorList>
    </citation>
    <scope>NUCLEOTIDE SEQUENCE [LARGE SCALE GENOMIC DNA]</scope>
    <source>
        <strain evidence="2">ATCC 43595 / DSM 2588 / LMG 13176 / NBRC 15968 / NCIMB 11800 / UQM 2034</strain>
    </source>
</reference>
<reference evidence="2" key="1">
    <citation type="submission" date="2009-08" db="EMBL/GenBank/DDBJ databases">
        <title>The complete genome of Chitinophaga pinensis DSM 2588.</title>
        <authorList>
            <consortium name="US DOE Joint Genome Institute (JGI-PGF)"/>
            <person name="Lucas S."/>
            <person name="Copeland A."/>
            <person name="Lapidus A."/>
            <person name="Glavina del Rio T."/>
            <person name="Dalin E."/>
            <person name="Tice H."/>
            <person name="Bruce D."/>
            <person name="Goodwin L."/>
            <person name="Pitluck S."/>
            <person name="Kyrpides N."/>
            <person name="Mavromatis K."/>
            <person name="Ivanova N."/>
            <person name="Mikhailova N."/>
            <person name="Sims D."/>
            <person name="Meinche L."/>
            <person name="Brettin T."/>
            <person name="Detter J.C."/>
            <person name="Han C."/>
            <person name="Larimer F."/>
            <person name="Land M."/>
            <person name="Hauser L."/>
            <person name="Markowitz V."/>
            <person name="Cheng J.-F."/>
            <person name="Hugenholtz P."/>
            <person name="Woyke T."/>
            <person name="Wu D."/>
            <person name="Spring S."/>
            <person name="Klenk H.-P."/>
            <person name="Eisen J.A."/>
        </authorList>
    </citation>
    <scope>NUCLEOTIDE SEQUENCE [LARGE SCALE GENOMIC DNA]</scope>
    <source>
        <strain evidence="2">ATCC 43595 / DSM 2588 / LMG 13176 / NBRC 15968 / NCIMB 11800 / UQM 2034</strain>
    </source>
</reference>